<dbReference type="HOGENOM" id="CLU_2702332_0_0_0"/>
<evidence type="ECO:0000313" key="3">
    <source>
        <dbReference type="Proteomes" id="UP000001025"/>
    </source>
</evidence>
<dbReference type="Proteomes" id="UP000001025">
    <property type="component" value="Chromosome"/>
</dbReference>
<evidence type="ECO:0000256" key="1">
    <source>
        <dbReference type="SAM" id="MobiDB-lite"/>
    </source>
</evidence>
<dbReference type="EMBL" id="BX294133">
    <property type="protein sequence ID" value="CAD71403.1"/>
    <property type="molecule type" value="Genomic_DNA"/>
</dbReference>
<name>Q7UZ80_RHOBA</name>
<dbReference type="AlphaFoldDB" id="Q7UZ80"/>
<sequence length="73" mass="8139">MNAGTPLRFGPAYEGNPASQPVAQWSSTETYANSRWRPPCYGRVKPLFSVVCVLAFRELPELHFVSVRPTKAT</sequence>
<proteinExistence type="predicted"/>
<organism evidence="2 3">
    <name type="scientific">Rhodopirellula baltica (strain DSM 10527 / NCIMB 13988 / SH1)</name>
    <dbReference type="NCBI Taxonomy" id="243090"/>
    <lineage>
        <taxon>Bacteria</taxon>
        <taxon>Pseudomonadati</taxon>
        <taxon>Planctomycetota</taxon>
        <taxon>Planctomycetia</taxon>
        <taxon>Pirellulales</taxon>
        <taxon>Pirellulaceae</taxon>
        <taxon>Rhodopirellula</taxon>
    </lineage>
</organism>
<evidence type="ECO:0000313" key="2">
    <source>
        <dbReference type="EMBL" id="CAD71403.1"/>
    </source>
</evidence>
<keyword evidence="3" id="KW-1185">Reference proteome</keyword>
<gene>
    <name evidence="2" type="ordered locus">RB132</name>
</gene>
<dbReference type="EnsemblBacteria" id="CAD71403">
    <property type="protein sequence ID" value="CAD71403"/>
    <property type="gene ID" value="RB132"/>
</dbReference>
<reference evidence="2 3" key="1">
    <citation type="journal article" date="2003" name="Proc. Natl. Acad. Sci. U.S.A.">
        <title>Complete genome sequence of the marine planctomycete Pirellula sp. strain 1.</title>
        <authorList>
            <person name="Gloeckner F.O."/>
            <person name="Kube M."/>
            <person name="Bauer M."/>
            <person name="Teeling H."/>
            <person name="Lombardot T."/>
            <person name="Ludwig W."/>
            <person name="Gade D."/>
            <person name="Beck A."/>
            <person name="Borzym K."/>
            <person name="Heitmann K."/>
            <person name="Rabus R."/>
            <person name="Schlesner H."/>
            <person name="Amann R."/>
            <person name="Reinhardt R."/>
        </authorList>
    </citation>
    <scope>NUCLEOTIDE SEQUENCE [LARGE SCALE GENOMIC DNA]</scope>
    <source>
        <strain evidence="3">DSM 10527 / NCIMB 13988 / SH1</strain>
    </source>
</reference>
<dbReference type="KEGG" id="rba:RB132"/>
<feature type="region of interest" description="Disordered" evidence="1">
    <location>
        <begin position="1"/>
        <end position="20"/>
    </location>
</feature>
<accession>Q7UZ80</accession>
<protein>
    <submittedName>
        <fullName evidence="2">Uncharacterized protein</fullName>
    </submittedName>
</protein>
<dbReference type="InParanoid" id="Q7UZ80"/>
<dbReference type="STRING" id="243090.RB132"/>